<reference evidence="1 2" key="2">
    <citation type="journal article" date="2022" name="Mol. Ecol. Resour.">
        <title>The genomes of chicory, endive, great burdock and yacon provide insights into Asteraceae paleo-polyploidization history and plant inulin production.</title>
        <authorList>
            <person name="Fan W."/>
            <person name="Wang S."/>
            <person name="Wang H."/>
            <person name="Wang A."/>
            <person name="Jiang F."/>
            <person name="Liu H."/>
            <person name="Zhao H."/>
            <person name="Xu D."/>
            <person name="Zhang Y."/>
        </authorList>
    </citation>
    <scope>NUCLEOTIDE SEQUENCE [LARGE SCALE GENOMIC DNA]</scope>
    <source>
        <strain evidence="2">cv. Punajuju</strain>
        <tissue evidence="1">Leaves</tissue>
    </source>
</reference>
<reference evidence="2" key="1">
    <citation type="journal article" date="2022" name="Mol. Ecol. Resour.">
        <title>The genomes of chicory, endive, great burdock and yacon provide insights into Asteraceae palaeo-polyploidization history and plant inulin production.</title>
        <authorList>
            <person name="Fan W."/>
            <person name="Wang S."/>
            <person name="Wang H."/>
            <person name="Wang A."/>
            <person name="Jiang F."/>
            <person name="Liu H."/>
            <person name="Zhao H."/>
            <person name="Xu D."/>
            <person name="Zhang Y."/>
        </authorList>
    </citation>
    <scope>NUCLEOTIDE SEQUENCE [LARGE SCALE GENOMIC DNA]</scope>
    <source>
        <strain evidence="2">cv. Punajuju</strain>
    </source>
</reference>
<comment type="caution">
    <text evidence="1">The sequence shown here is derived from an EMBL/GenBank/DDBJ whole genome shotgun (WGS) entry which is preliminary data.</text>
</comment>
<gene>
    <name evidence="1" type="ORF">L2E82_49301</name>
</gene>
<name>A0ACB8Z0A4_CICIN</name>
<dbReference type="EMBL" id="CM042017">
    <property type="protein sequence ID" value="KAI3691084.1"/>
    <property type="molecule type" value="Genomic_DNA"/>
</dbReference>
<sequence length="289" mass="33325">MRDLLKKSICSSINMHIGESRSSDLFSLLADSNISSSIDRKGCQGLIGKNPPLLPPIVYNRKLRTRRLGHFYCANPALVSIVVDGIRPPEPVVLVGIKPPARVVDGYLQWNERGRADLLENTKIDFTTEAITHVLSLFIRSYLKNPIANLFLLVRRDSNAFKTFMRYLKEQPDKELEKLKAERKIKRKRRLLKEGWVEFTNNVVAKRVASRLNGEQIGGRKKSSFYNDLWNIKYLSKFKWDHLTEEIAQDTSILTQVKLPVLICWIFVMLMWCKLGESRIVLRDQLGVE</sequence>
<evidence type="ECO:0000313" key="1">
    <source>
        <dbReference type="EMBL" id="KAI3691084.1"/>
    </source>
</evidence>
<keyword evidence="2" id="KW-1185">Reference proteome</keyword>
<accession>A0ACB8Z0A4</accession>
<proteinExistence type="predicted"/>
<protein>
    <submittedName>
        <fullName evidence="1">Uncharacterized protein</fullName>
    </submittedName>
</protein>
<evidence type="ECO:0000313" key="2">
    <source>
        <dbReference type="Proteomes" id="UP001055811"/>
    </source>
</evidence>
<organism evidence="1 2">
    <name type="scientific">Cichorium intybus</name>
    <name type="common">Chicory</name>
    <dbReference type="NCBI Taxonomy" id="13427"/>
    <lineage>
        <taxon>Eukaryota</taxon>
        <taxon>Viridiplantae</taxon>
        <taxon>Streptophyta</taxon>
        <taxon>Embryophyta</taxon>
        <taxon>Tracheophyta</taxon>
        <taxon>Spermatophyta</taxon>
        <taxon>Magnoliopsida</taxon>
        <taxon>eudicotyledons</taxon>
        <taxon>Gunneridae</taxon>
        <taxon>Pentapetalae</taxon>
        <taxon>asterids</taxon>
        <taxon>campanulids</taxon>
        <taxon>Asterales</taxon>
        <taxon>Asteraceae</taxon>
        <taxon>Cichorioideae</taxon>
        <taxon>Cichorieae</taxon>
        <taxon>Cichoriinae</taxon>
        <taxon>Cichorium</taxon>
    </lineage>
</organism>
<dbReference type="Proteomes" id="UP001055811">
    <property type="component" value="Linkage Group LG09"/>
</dbReference>